<name>A0A1S1PTU4_9ACTN</name>
<evidence type="ECO:0000313" key="4">
    <source>
        <dbReference type="EMBL" id="OHV24661.1"/>
    </source>
</evidence>
<dbReference type="Proteomes" id="UP000179769">
    <property type="component" value="Unassembled WGS sequence"/>
</dbReference>
<evidence type="ECO:0000256" key="1">
    <source>
        <dbReference type="ARBA" id="ARBA00023015"/>
    </source>
</evidence>
<evidence type="ECO:0000256" key="2">
    <source>
        <dbReference type="ARBA" id="ARBA00023163"/>
    </source>
</evidence>
<comment type="caution">
    <text evidence="4">The sequence shown here is derived from an EMBL/GenBank/DDBJ whole genome shotgun (WGS) entry which is preliminary data.</text>
</comment>
<feature type="domain" description="Tetracycline repressor TetR C-terminal" evidence="3">
    <location>
        <begin position="59"/>
        <end position="196"/>
    </location>
</feature>
<organism evidence="4 5">
    <name type="scientific">Parafrankia soli</name>
    <dbReference type="NCBI Taxonomy" id="2599596"/>
    <lineage>
        <taxon>Bacteria</taxon>
        <taxon>Bacillati</taxon>
        <taxon>Actinomycetota</taxon>
        <taxon>Actinomycetes</taxon>
        <taxon>Frankiales</taxon>
        <taxon>Frankiaceae</taxon>
        <taxon>Parafrankia</taxon>
    </lineage>
</organism>
<dbReference type="AlphaFoldDB" id="A0A1S1PTU4"/>
<evidence type="ECO:0000313" key="5">
    <source>
        <dbReference type="Proteomes" id="UP000179769"/>
    </source>
</evidence>
<dbReference type="InterPro" id="IPR036271">
    <property type="entry name" value="Tet_transcr_reg_TetR-rel_C_sf"/>
</dbReference>
<dbReference type="Gene3D" id="1.10.10.60">
    <property type="entry name" value="Homeodomain-like"/>
    <property type="match status" value="1"/>
</dbReference>
<proteinExistence type="predicted"/>
<dbReference type="Pfam" id="PF02909">
    <property type="entry name" value="TetR_C_1"/>
    <property type="match status" value="1"/>
</dbReference>
<reference evidence="5" key="1">
    <citation type="submission" date="2016-07" db="EMBL/GenBank/DDBJ databases">
        <title>Frankia sp. NRRL B-16219 Genome sequencing.</title>
        <authorList>
            <person name="Ghodhbane-Gtari F."/>
            <person name="Swanson E."/>
            <person name="Gueddou A."/>
            <person name="Louati M."/>
            <person name="Nouioui I."/>
            <person name="Hezbri K."/>
            <person name="Abebe-Akele F."/>
            <person name="Simpson S."/>
            <person name="Morris K."/>
            <person name="Thomas K."/>
            <person name="Gtari M."/>
            <person name="Tisa L.S."/>
        </authorList>
    </citation>
    <scope>NUCLEOTIDE SEQUENCE [LARGE SCALE GENOMIC DNA]</scope>
    <source>
        <strain evidence="5">NRRL B-16219</strain>
    </source>
</reference>
<accession>A0A1S1PTU4</accession>
<keyword evidence="5" id="KW-1185">Reference proteome</keyword>
<dbReference type="Gene3D" id="1.10.357.10">
    <property type="entry name" value="Tetracycline Repressor, domain 2"/>
    <property type="match status" value="1"/>
</dbReference>
<sequence length="208" mass="22828">MVIDAAIALDPDSLTLQAVADRLGADRKAVSYYVSGREELLELVTAQTLAAELEHLRIPEDSWQEAVRVYARGVRRVLLREASLSLLIDRLPGAGVLVPADALLARLLDAGFDETGASHALALITRVVFTNAKDILFAARFARHPTLTEVQRILAELPDDRLPHLRRVLAREQSPDDPQESPFELELEFIVAGLERLLARTPSPGGNS</sequence>
<dbReference type="InterPro" id="IPR004111">
    <property type="entry name" value="Repressor_TetR_C"/>
</dbReference>
<dbReference type="EMBL" id="MAXA01000234">
    <property type="protein sequence ID" value="OHV24661.1"/>
    <property type="molecule type" value="Genomic_DNA"/>
</dbReference>
<evidence type="ECO:0000259" key="3">
    <source>
        <dbReference type="Pfam" id="PF02909"/>
    </source>
</evidence>
<keyword evidence="2" id="KW-0804">Transcription</keyword>
<keyword evidence="1" id="KW-0805">Transcription regulation</keyword>
<gene>
    <name evidence="4" type="ORF">BBK14_23040</name>
</gene>
<dbReference type="GO" id="GO:0045892">
    <property type="term" value="P:negative regulation of DNA-templated transcription"/>
    <property type="evidence" value="ECO:0007669"/>
    <property type="project" value="InterPro"/>
</dbReference>
<dbReference type="SUPFAM" id="SSF48498">
    <property type="entry name" value="Tetracyclin repressor-like, C-terminal domain"/>
    <property type="match status" value="1"/>
</dbReference>
<protein>
    <recommendedName>
        <fullName evidence="3">Tetracycline repressor TetR C-terminal domain-containing protein</fullName>
    </recommendedName>
</protein>